<dbReference type="Gene3D" id="3.20.20.190">
    <property type="entry name" value="Phosphatidylinositol (PI) phosphodiesterase"/>
    <property type="match status" value="1"/>
</dbReference>
<dbReference type="PANTHER" id="PTHR10336:SF105">
    <property type="entry name" value="PHOSPHOINOSITIDE PHOSPHOLIPASE C 1"/>
    <property type="match status" value="1"/>
</dbReference>
<dbReference type="PRINTS" id="PR00390">
    <property type="entry name" value="PHPHLIPASEC"/>
</dbReference>
<dbReference type="InterPro" id="IPR001192">
    <property type="entry name" value="PI-PLC_fam"/>
</dbReference>
<feature type="domain" description="C2" evidence="12">
    <location>
        <begin position="89"/>
        <end position="217"/>
    </location>
</feature>
<dbReference type="InterPro" id="IPR017946">
    <property type="entry name" value="PLC-like_Pdiesterase_TIM-brl"/>
</dbReference>
<evidence type="ECO:0000313" key="15">
    <source>
        <dbReference type="Proteomes" id="UP001064489"/>
    </source>
</evidence>
<dbReference type="CDD" id="cd00275">
    <property type="entry name" value="C2_PLC_like"/>
    <property type="match status" value="1"/>
</dbReference>
<dbReference type="PROSITE" id="PS50004">
    <property type="entry name" value="C2"/>
    <property type="match status" value="1"/>
</dbReference>
<dbReference type="GO" id="GO:0016042">
    <property type="term" value="P:lipid catabolic process"/>
    <property type="evidence" value="ECO:0007669"/>
    <property type="project" value="UniProtKB-KW"/>
</dbReference>
<dbReference type="EC" id="3.1.4.11" evidence="4 11"/>
<reference evidence="14" key="1">
    <citation type="journal article" date="2022" name="Plant J.">
        <title>Strategies of tolerance reflected in two North American maple genomes.</title>
        <authorList>
            <person name="McEvoy S.L."/>
            <person name="Sezen U.U."/>
            <person name="Trouern-Trend A."/>
            <person name="McMahon S.M."/>
            <person name="Schaberg P.G."/>
            <person name="Yang J."/>
            <person name="Wegrzyn J.L."/>
            <person name="Swenson N.G."/>
        </authorList>
    </citation>
    <scope>NUCLEOTIDE SEQUENCE</scope>
    <source>
        <strain evidence="14">91603</strain>
    </source>
</reference>
<keyword evidence="5" id="KW-1003">Cell membrane</keyword>
<comment type="cofactor">
    <cofactor evidence="2">
        <name>Ca(2+)</name>
        <dbReference type="ChEBI" id="CHEBI:29108"/>
    </cofactor>
</comment>
<feature type="domain" description="PI-PLC Y-box" evidence="13">
    <location>
        <begin position="1"/>
        <end position="87"/>
    </location>
</feature>
<evidence type="ECO:0000256" key="6">
    <source>
        <dbReference type="ARBA" id="ARBA00022801"/>
    </source>
</evidence>
<dbReference type="FunFam" id="2.60.40.150:FF:000060">
    <property type="entry name" value="Phosphoinositide phospholipase C"/>
    <property type="match status" value="1"/>
</dbReference>
<dbReference type="InterPro" id="IPR000008">
    <property type="entry name" value="C2_dom"/>
</dbReference>
<dbReference type="SUPFAM" id="SSF49562">
    <property type="entry name" value="C2 domain (Calcium/lipid-binding domain, CaLB)"/>
    <property type="match status" value="1"/>
</dbReference>
<keyword evidence="9" id="KW-0472">Membrane</keyword>
<evidence type="ECO:0000259" key="13">
    <source>
        <dbReference type="PROSITE" id="PS50008"/>
    </source>
</evidence>
<keyword evidence="10" id="KW-0807">Transducer</keyword>
<dbReference type="Pfam" id="PF00168">
    <property type="entry name" value="C2"/>
    <property type="match status" value="1"/>
</dbReference>
<dbReference type="GO" id="GO:0005886">
    <property type="term" value="C:plasma membrane"/>
    <property type="evidence" value="ECO:0007669"/>
    <property type="project" value="UniProtKB-SubCell"/>
</dbReference>
<dbReference type="PANTHER" id="PTHR10336">
    <property type="entry name" value="PHOSPHOINOSITIDE-SPECIFIC PHOSPHOLIPASE C FAMILY PROTEIN"/>
    <property type="match status" value="1"/>
</dbReference>
<evidence type="ECO:0000256" key="1">
    <source>
        <dbReference type="ARBA" id="ARBA00001195"/>
    </source>
</evidence>
<dbReference type="InterPro" id="IPR035892">
    <property type="entry name" value="C2_domain_sf"/>
</dbReference>
<dbReference type="SMART" id="SM00149">
    <property type="entry name" value="PLCYc"/>
    <property type="match status" value="1"/>
</dbReference>
<evidence type="ECO:0000256" key="10">
    <source>
        <dbReference type="ARBA" id="ARBA00023224"/>
    </source>
</evidence>
<evidence type="ECO:0000256" key="4">
    <source>
        <dbReference type="ARBA" id="ARBA00012368"/>
    </source>
</evidence>
<dbReference type="InterPro" id="IPR001711">
    <property type="entry name" value="PLipase_C_Pinositol-sp_Y"/>
</dbReference>
<dbReference type="GO" id="GO:0006950">
    <property type="term" value="P:response to stress"/>
    <property type="evidence" value="ECO:0007669"/>
    <property type="project" value="UniProtKB-ARBA"/>
</dbReference>
<reference evidence="14" key="2">
    <citation type="submission" date="2023-02" db="EMBL/GenBank/DDBJ databases">
        <authorList>
            <person name="Swenson N.G."/>
            <person name="Wegrzyn J.L."/>
            <person name="Mcevoy S.L."/>
        </authorList>
    </citation>
    <scope>NUCLEOTIDE SEQUENCE</scope>
    <source>
        <strain evidence="14">91603</strain>
        <tissue evidence="14">Leaf</tissue>
    </source>
</reference>
<dbReference type="Proteomes" id="UP001064489">
    <property type="component" value="Chromosome 1"/>
</dbReference>
<evidence type="ECO:0000313" key="14">
    <source>
        <dbReference type="EMBL" id="KAI9195251.1"/>
    </source>
</evidence>
<dbReference type="Gene3D" id="2.60.40.150">
    <property type="entry name" value="C2 domain"/>
    <property type="match status" value="1"/>
</dbReference>
<dbReference type="GO" id="GO:0004435">
    <property type="term" value="F:phosphatidylinositol-4,5-bisphosphate phospholipase C activity"/>
    <property type="evidence" value="ECO:0007669"/>
    <property type="project" value="UniProtKB-EC"/>
</dbReference>
<comment type="caution">
    <text evidence="14">The sequence shown here is derived from an EMBL/GenBank/DDBJ whole genome shotgun (WGS) entry which is preliminary data.</text>
</comment>
<organism evidence="14 15">
    <name type="scientific">Acer negundo</name>
    <name type="common">Box elder</name>
    <dbReference type="NCBI Taxonomy" id="4023"/>
    <lineage>
        <taxon>Eukaryota</taxon>
        <taxon>Viridiplantae</taxon>
        <taxon>Streptophyta</taxon>
        <taxon>Embryophyta</taxon>
        <taxon>Tracheophyta</taxon>
        <taxon>Spermatophyta</taxon>
        <taxon>Magnoliopsida</taxon>
        <taxon>eudicotyledons</taxon>
        <taxon>Gunneridae</taxon>
        <taxon>Pentapetalae</taxon>
        <taxon>rosids</taxon>
        <taxon>malvids</taxon>
        <taxon>Sapindales</taxon>
        <taxon>Sapindaceae</taxon>
        <taxon>Hippocastanoideae</taxon>
        <taxon>Acereae</taxon>
        <taxon>Acer</taxon>
    </lineage>
</organism>
<keyword evidence="8 11" id="KW-0443">Lipid metabolism</keyword>
<dbReference type="GO" id="GO:0048015">
    <property type="term" value="P:phosphatidylinositol-mediated signaling"/>
    <property type="evidence" value="ECO:0007669"/>
    <property type="project" value="TreeGrafter"/>
</dbReference>
<gene>
    <name evidence="14" type="ORF">LWI28_013205</name>
</gene>
<comment type="catalytic activity">
    <reaction evidence="1 11">
        <text>a 1,2-diacyl-sn-glycero-3-phospho-(1D-myo-inositol-4,5-bisphosphate) + H2O = 1D-myo-inositol 1,4,5-trisphosphate + a 1,2-diacyl-sn-glycerol + H(+)</text>
        <dbReference type="Rhea" id="RHEA:33179"/>
        <dbReference type="ChEBI" id="CHEBI:15377"/>
        <dbReference type="ChEBI" id="CHEBI:15378"/>
        <dbReference type="ChEBI" id="CHEBI:17815"/>
        <dbReference type="ChEBI" id="CHEBI:58456"/>
        <dbReference type="ChEBI" id="CHEBI:203600"/>
        <dbReference type="EC" id="3.1.4.11"/>
    </reaction>
</comment>
<accession>A0AAD5P2Z4</accession>
<dbReference type="SMART" id="SM00239">
    <property type="entry name" value="C2"/>
    <property type="match status" value="1"/>
</dbReference>
<protein>
    <recommendedName>
        <fullName evidence="4 11">Phosphoinositide phospholipase C</fullName>
        <ecNumber evidence="4 11">3.1.4.11</ecNumber>
    </recommendedName>
</protein>
<evidence type="ECO:0000256" key="8">
    <source>
        <dbReference type="ARBA" id="ARBA00023098"/>
    </source>
</evidence>
<dbReference type="PROSITE" id="PS50008">
    <property type="entry name" value="PIPLC_Y_DOMAIN"/>
    <property type="match status" value="1"/>
</dbReference>
<dbReference type="GO" id="GO:0051209">
    <property type="term" value="P:release of sequestered calcium ion into cytosol"/>
    <property type="evidence" value="ECO:0007669"/>
    <property type="project" value="TreeGrafter"/>
</dbReference>
<evidence type="ECO:0000256" key="3">
    <source>
        <dbReference type="ARBA" id="ARBA00004202"/>
    </source>
</evidence>
<evidence type="ECO:0000259" key="12">
    <source>
        <dbReference type="PROSITE" id="PS50004"/>
    </source>
</evidence>
<keyword evidence="6 11" id="KW-0378">Hydrolase</keyword>
<evidence type="ECO:0000256" key="5">
    <source>
        <dbReference type="ARBA" id="ARBA00022475"/>
    </source>
</evidence>
<dbReference type="AlphaFoldDB" id="A0AAD5P2Z4"/>
<proteinExistence type="predicted"/>
<keyword evidence="15" id="KW-1185">Reference proteome</keyword>
<evidence type="ECO:0000256" key="11">
    <source>
        <dbReference type="RuleBase" id="RU361133"/>
    </source>
</evidence>
<dbReference type="Pfam" id="PF00387">
    <property type="entry name" value="PI-PLC-Y"/>
    <property type="match status" value="1"/>
</dbReference>
<sequence length="235" mass="27450">MSEQQLENAINNNLGADIVIFTQRNLLRVYPKGTRITSSNYNPFVGWEHGAQMVAFNMQGTGKQLRIMQGMFRANGGCGYVKKPDFFLRPDFLLRRHLMDRSEVKKTLKVKIYLGEGWHYDFHYRHFDRFSPPDFFAKVAIAGVEADIKKEITKTVSDQWVPEWNQEFEFPLTVPELAMLRIEVFDYDDSRTHDFAGQTCLPVSELKSGIRAVPLHNREGDQYKFTRLLVRFQFE</sequence>
<evidence type="ECO:0000256" key="7">
    <source>
        <dbReference type="ARBA" id="ARBA00022963"/>
    </source>
</evidence>
<evidence type="ECO:0000256" key="2">
    <source>
        <dbReference type="ARBA" id="ARBA00001913"/>
    </source>
</evidence>
<comment type="subcellular location">
    <subcellularLocation>
        <location evidence="3">Cell membrane</location>
        <topology evidence="3">Peripheral membrane protein</topology>
    </subcellularLocation>
</comment>
<dbReference type="EMBL" id="JAJSOW010000003">
    <property type="protein sequence ID" value="KAI9195251.1"/>
    <property type="molecule type" value="Genomic_DNA"/>
</dbReference>
<keyword evidence="7 11" id="KW-0442">Lipid degradation</keyword>
<name>A0AAD5P2Z4_ACENE</name>
<evidence type="ECO:0000256" key="9">
    <source>
        <dbReference type="ARBA" id="ARBA00023136"/>
    </source>
</evidence>
<dbReference type="SUPFAM" id="SSF51695">
    <property type="entry name" value="PLC-like phosphodiesterases"/>
    <property type="match status" value="1"/>
</dbReference>